<dbReference type="InterPro" id="IPR007627">
    <property type="entry name" value="RNA_pol_sigma70_r2"/>
</dbReference>
<dbReference type="Proteomes" id="UP001230328">
    <property type="component" value="Unassembled WGS sequence"/>
</dbReference>
<feature type="region of interest" description="Disordered" evidence="6">
    <location>
        <begin position="591"/>
        <end position="619"/>
    </location>
</feature>
<dbReference type="InterPro" id="IPR014284">
    <property type="entry name" value="RNA_pol_sigma-70_dom"/>
</dbReference>
<feature type="coiled-coil region" evidence="5">
    <location>
        <begin position="804"/>
        <end position="902"/>
    </location>
</feature>
<feature type="region of interest" description="Disordered" evidence="6">
    <location>
        <begin position="486"/>
        <end position="569"/>
    </location>
</feature>
<dbReference type="Pfam" id="PF04545">
    <property type="entry name" value="Sigma70_r4"/>
    <property type="match status" value="1"/>
</dbReference>
<evidence type="ECO:0000256" key="5">
    <source>
        <dbReference type="SAM" id="Coils"/>
    </source>
</evidence>
<dbReference type="NCBIfam" id="TIGR02937">
    <property type="entry name" value="sigma70-ECF"/>
    <property type="match status" value="1"/>
</dbReference>
<dbReference type="SUPFAM" id="SSF88659">
    <property type="entry name" value="Sigma3 and sigma4 domains of RNA polymerase sigma factors"/>
    <property type="match status" value="2"/>
</dbReference>
<dbReference type="InterPro" id="IPR000943">
    <property type="entry name" value="RNA_pol_sigma70"/>
</dbReference>
<organism evidence="8 9">
    <name type="scientific">Streptomyces umbrinus</name>
    <dbReference type="NCBI Taxonomy" id="67370"/>
    <lineage>
        <taxon>Bacteria</taxon>
        <taxon>Bacillati</taxon>
        <taxon>Actinomycetota</taxon>
        <taxon>Actinomycetes</taxon>
        <taxon>Kitasatosporales</taxon>
        <taxon>Streptomycetaceae</taxon>
        <taxon>Streptomyces</taxon>
        <taxon>Streptomyces phaeochromogenes group</taxon>
    </lineage>
</organism>
<evidence type="ECO:0000256" key="2">
    <source>
        <dbReference type="ARBA" id="ARBA00023082"/>
    </source>
</evidence>
<evidence type="ECO:0000259" key="7">
    <source>
        <dbReference type="PROSITE" id="PS00715"/>
    </source>
</evidence>
<proteinExistence type="predicted"/>
<keyword evidence="4" id="KW-0804">Transcription</keyword>
<dbReference type="RefSeq" id="WP_307525043.1">
    <property type="nucleotide sequence ID" value="NZ_JAUSZI010000002.1"/>
</dbReference>
<feature type="domain" description="RNA polymerase sigma-70" evidence="7">
    <location>
        <begin position="276"/>
        <end position="289"/>
    </location>
</feature>
<dbReference type="SUPFAM" id="SSF88946">
    <property type="entry name" value="Sigma2 domain of RNA polymerase sigma factors"/>
    <property type="match status" value="1"/>
</dbReference>
<dbReference type="EMBL" id="JAUSZI010000002">
    <property type="protein sequence ID" value="MDQ1029727.1"/>
    <property type="molecule type" value="Genomic_DNA"/>
</dbReference>
<dbReference type="PROSITE" id="PS00715">
    <property type="entry name" value="SIGMA70_1"/>
    <property type="match status" value="1"/>
</dbReference>
<dbReference type="PRINTS" id="PR00046">
    <property type="entry name" value="SIGMA70FCT"/>
</dbReference>
<dbReference type="PANTHER" id="PTHR30603:SF47">
    <property type="entry name" value="RNA POLYMERASE SIGMA FACTOR SIGD, CHLOROPLASTIC"/>
    <property type="match status" value="1"/>
</dbReference>
<dbReference type="InterPro" id="IPR013324">
    <property type="entry name" value="RNA_pol_sigma_r3/r4-like"/>
</dbReference>
<reference evidence="8 9" key="1">
    <citation type="submission" date="2023-07" db="EMBL/GenBank/DDBJ databases">
        <title>Comparative genomics of wheat-associated soil bacteria to identify genetic determinants of phenazine resistance.</title>
        <authorList>
            <person name="Mouncey N."/>
        </authorList>
    </citation>
    <scope>NUCLEOTIDE SEQUENCE [LARGE SCALE GENOMIC DNA]</scope>
    <source>
        <strain evidence="8 9">V2I4</strain>
    </source>
</reference>
<evidence type="ECO:0000256" key="6">
    <source>
        <dbReference type="SAM" id="MobiDB-lite"/>
    </source>
</evidence>
<evidence type="ECO:0000256" key="3">
    <source>
        <dbReference type="ARBA" id="ARBA00023125"/>
    </source>
</evidence>
<dbReference type="Gene3D" id="1.10.601.10">
    <property type="entry name" value="RNA Polymerase Primary Sigma Factor"/>
    <property type="match status" value="1"/>
</dbReference>
<feature type="compositionally biased region" description="Basic and acidic residues" evidence="6">
    <location>
        <begin position="486"/>
        <end position="507"/>
    </location>
</feature>
<feature type="coiled-coil region" evidence="5">
    <location>
        <begin position="927"/>
        <end position="961"/>
    </location>
</feature>
<dbReference type="InterPro" id="IPR007624">
    <property type="entry name" value="RNA_pol_sigma70_r3"/>
</dbReference>
<evidence type="ECO:0000256" key="1">
    <source>
        <dbReference type="ARBA" id="ARBA00023015"/>
    </source>
</evidence>
<keyword evidence="5" id="KW-0175">Coiled coil</keyword>
<accession>A0ABU0T207</accession>
<keyword evidence="9" id="KW-1185">Reference proteome</keyword>
<comment type="caution">
    <text evidence="8">The sequence shown here is derived from an EMBL/GenBank/DDBJ whole genome shotgun (WGS) entry which is preliminary data.</text>
</comment>
<gene>
    <name evidence="8" type="ORF">QF035_007309</name>
</gene>
<dbReference type="InterPro" id="IPR036388">
    <property type="entry name" value="WH-like_DNA-bd_sf"/>
</dbReference>
<evidence type="ECO:0000256" key="4">
    <source>
        <dbReference type="ARBA" id="ARBA00023163"/>
    </source>
</evidence>
<evidence type="ECO:0000313" key="9">
    <source>
        <dbReference type="Proteomes" id="UP001230328"/>
    </source>
</evidence>
<sequence length="1013" mass="111008">MRPQSVDGAGAPGMKAALAELLIRLRRAAVDGAVPEHVFAESARVLALGDSERDRLRDELARLGLPVQGKRVHTDPDGGAVEKVARTREENVFPRVEVVRALLSRYADAEGYLTLRVVDGLVRLAGLNAREAAALRNGVRVRESTAEPDGVAVGAVEDPSPGETESPDPAGSETRPESEAGDFAAAVAVALTVLEGDRFHLRPENRLLNAEAEVGLGVLVRGGASGVAREPEKEELSGLPSDDIRIRARNCLVLHNQRLVHSLLRGYLEQGLEYDDLFQHGVLGLMTAARKFDPAKGFKFSTYATWWVRQSITRAIADEGAVIRIPVHMHEHIRKVAKAEQSLFAQGRPASVADVAVLCDVSLAKVEEARRLSRRTDSLDRVIGDGVTLGDFVGQLRPLPSVEHVVLDALLVGQAMDVVSTFGGRDHRILVRRLGLDGDDPSTLDEVGREFGVTRERIRQLEVKLRPALRERLRTAGLLVMEEALHEGETEKRERQTEGTEGVEGRARAARRAARKARAQAAITVPRGQSGQRTDSASDSASEAETWDAPVPAVRVEDSSSLTPDPESAAQVVDAVPQSAFAIGAERLVEGPSGTDVSSKRSVSAVETDEVPQPTAVGRHTSDWDEARRMAVAPAEGVAWLAEYALVSVGYLQLTVLLGQSAADCVTRVSQQPEAIDRSMVAALEVLRRVFDVVGESGQRPEDFFERPSEALVGITPRAYLAKKPLVHSESRLAARDALREFAATAKRPPDQAEAADRAEEAAQVKEVTHAETTGHAAEMDHAVKTTDHAKTAGHKELPVEVRLAEARQAHETYVERLRQEHRQQLAEERQAAEARLAAARADTEQELDAQEEALLRRADRSLLRREQHVRAESEERVARLKEEHREAHRAALRRAEHAEEAAQHADGFDFGSVAMLVQRQRADDAHQRLRRYREDSELRLAALEAQLRQAESLLAERDLALQTAHQRAEAAEQCTAQTERDAWARITELQEQLAEQWGAATSTPLRDHQPRS</sequence>
<dbReference type="Pfam" id="PF04542">
    <property type="entry name" value="Sigma70_r2"/>
    <property type="match status" value="1"/>
</dbReference>
<feature type="compositionally biased region" description="Low complexity" evidence="6">
    <location>
        <begin position="534"/>
        <end position="549"/>
    </location>
</feature>
<feature type="region of interest" description="Disordered" evidence="6">
    <location>
        <begin position="141"/>
        <end position="179"/>
    </location>
</feature>
<dbReference type="Gene3D" id="1.10.10.10">
    <property type="entry name" value="Winged helix-like DNA-binding domain superfamily/Winged helix DNA-binding domain"/>
    <property type="match status" value="2"/>
</dbReference>
<evidence type="ECO:0000313" key="8">
    <source>
        <dbReference type="EMBL" id="MDQ1029727.1"/>
    </source>
</evidence>
<dbReference type="InterPro" id="IPR007630">
    <property type="entry name" value="RNA_pol_sigma70_r4"/>
</dbReference>
<name>A0ABU0T207_9ACTN</name>
<protein>
    <submittedName>
        <fullName evidence="8">RNA polymerase primary sigma factor</fullName>
    </submittedName>
</protein>
<keyword evidence="2" id="KW-0731">Sigma factor</keyword>
<dbReference type="Pfam" id="PF04539">
    <property type="entry name" value="Sigma70_r3"/>
    <property type="match status" value="1"/>
</dbReference>
<feature type="compositionally biased region" description="Basic residues" evidence="6">
    <location>
        <begin position="508"/>
        <end position="518"/>
    </location>
</feature>
<dbReference type="PANTHER" id="PTHR30603">
    <property type="entry name" value="RNA POLYMERASE SIGMA FACTOR RPO"/>
    <property type="match status" value="1"/>
</dbReference>
<keyword evidence="1" id="KW-0805">Transcription regulation</keyword>
<dbReference type="InterPro" id="IPR013325">
    <property type="entry name" value="RNA_pol_sigma_r2"/>
</dbReference>
<dbReference type="InterPro" id="IPR050239">
    <property type="entry name" value="Sigma-70_RNA_pol_init_factors"/>
</dbReference>
<keyword evidence="3" id="KW-0238">DNA-binding</keyword>